<name>A0AAN6MVQ4_9PEZI</name>
<evidence type="ECO:0000313" key="4">
    <source>
        <dbReference type="EMBL" id="KAK3933930.1"/>
    </source>
</evidence>
<comment type="caution">
    <text evidence="4">The sequence shown here is derived from an EMBL/GenBank/DDBJ whole genome shotgun (WGS) entry which is preliminary data.</text>
</comment>
<protein>
    <recommendedName>
        <fullName evidence="3">Nephrocystin 3-like N-terminal domain-containing protein</fullName>
    </recommendedName>
</protein>
<gene>
    <name evidence="4" type="ORF">QBC46DRAFT_462872</name>
</gene>
<feature type="compositionally biased region" description="Acidic residues" evidence="2">
    <location>
        <begin position="834"/>
        <end position="859"/>
    </location>
</feature>
<dbReference type="InterPro" id="IPR056884">
    <property type="entry name" value="NPHP3-like_N"/>
</dbReference>
<evidence type="ECO:0000259" key="3">
    <source>
        <dbReference type="Pfam" id="PF24883"/>
    </source>
</evidence>
<keyword evidence="1" id="KW-0677">Repeat</keyword>
<feature type="domain" description="Nephrocystin 3-like N-terminal" evidence="3">
    <location>
        <begin position="167"/>
        <end position="293"/>
    </location>
</feature>
<dbReference type="AlphaFoldDB" id="A0AAN6MVQ4"/>
<dbReference type="InterPro" id="IPR036770">
    <property type="entry name" value="Ankyrin_rpt-contain_sf"/>
</dbReference>
<organism evidence="4 5">
    <name type="scientific">Diplogelasinospora grovesii</name>
    <dbReference type="NCBI Taxonomy" id="303347"/>
    <lineage>
        <taxon>Eukaryota</taxon>
        <taxon>Fungi</taxon>
        <taxon>Dikarya</taxon>
        <taxon>Ascomycota</taxon>
        <taxon>Pezizomycotina</taxon>
        <taxon>Sordariomycetes</taxon>
        <taxon>Sordariomycetidae</taxon>
        <taxon>Sordariales</taxon>
        <taxon>Diplogelasinosporaceae</taxon>
        <taxon>Diplogelasinospora</taxon>
    </lineage>
</organism>
<accession>A0AAN6MVQ4</accession>
<dbReference type="InterPro" id="IPR027417">
    <property type="entry name" value="P-loop_NTPase"/>
</dbReference>
<dbReference type="Pfam" id="PF24883">
    <property type="entry name" value="NPHP3_N"/>
    <property type="match status" value="1"/>
</dbReference>
<feature type="compositionally biased region" description="Basic and acidic residues" evidence="2">
    <location>
        <begin position="802"/>
        <end position="818"/>
    </location>
</feature>
<dbReference type="Proteomes" id="UP001303473">
    <property type="component" value="Unassembled WGS sequence"/>
</dbReference>
<reference evidence="5" key="1">
    <citation type="journal article" date="2023" name="Mol. Phylogenet. Evol.">
        <title>Genome-scale phylogeny and comparative genomics of the fungal order Sordariales.</title>
        <authorList>
            <person name="Hensen N."/>
            <person name="Bonometti L."/>
            <person name="Westerberg I."/>
            <person name="Brannstrom I.O."/>
            <person name="Guillou S."/>
            <person name="Cros-Aarteil S."/>
            <person name="Calhoun S."/>
            <person name="Haridas S."/>
            <person name="Kuo A."/>
            <person name="Mondo S."/>
            <person name="Pangilinan J."/>
            <person name="Riley R."/>
            <person name="LaButti K."/>
            <person name="Andreopoulos B."/>
            <person name="Lipzen A."/>
            <person name="Chen C."/>
            <person name="Yan M."/>
            <person name="Daum C."/>
            <person name="Ng V."/>
            <person name="Clum A."/>
            <person name="Steindorff A."/>
            <person name="Ohm R.A."/>
            <person name="Martin F."/>
            <person name="Silar P."/>
            <person name="Natvig D.O."/>
            <person name="Lalanne C."/>
            <person name="Gautier V."/>
            <person name="Ament-Velasquez S.L."/>
            <person name="Kruys A."/>
            <person name="Hutchinson M.I."/>
            <person name="Powell A.J."/>
            <person name="Barry K."/>
            <person name="Miller A.N."/>
            <person name="Grigoriev I.V."/>
            <person name="Debuchy R."/>
            <person name="Gladieux P."/>
            <person name="Hiltunen Thoren M."/>
            <person name="Johannesson H."/>
        </authorList>
    </citation>
    <scope>NUCLEOTIDE SEQUENCE [LARGE SCALE GENOMIC DNA]</scope>
    <source>
        <strain evidence="5">CBS 340.73</strain>
    </source>
</reference>
<dbReference type="Gene3D" id="3.40.50.300">
    <property type="entry name" value="P-loop containing nucleotide triphosphate hydrolases"/>
    <property type="match status" value="1"/>
</dbReference>
<dbReference type="SUPFAM" id="SSF52540">
    <property type="entry name" value="P-loop containing nucleoside triphosphate hydrolases"/>
    <property type="match status" value="1"/>
</dbReference>
<evidence type="ECO:0000256" key="1">
    <source>
        <dbReference type="ARBA" id="ARBA00022737"/>
    </source>
</evidence>
<feature type="region of interest" description="Disordered" evidence="2">
    <location>
        <begin position="801"/>
        <end position="872"/>
    </location>
</feature>
<dbReference type="PANTHER" id="PTHR10039">
    <property type="entry name" value="AMELOGENIN"/>
    <property type="match status" value="1"/>
</dbReference>
<dbReference type="SUPFAM" id="SSF48403">
    <property type="entry name" value="Ankyrin repeat"/>
    <property type="match status" value="1"/>
</dbReference>
<dbReference type="Gene3D" id="1.25.40.20">
    <property type="entry name" value="Ankyrin repeat-containing domain"/>
    <property type="match status" value="1"/>
</dbReference>
<proteinExistence type="predicted"/>
<sequence length="872" mass="98716">MAEALGLVASIVAVVDLAGKIAGACKFYIETVKDYPRDLRIIYVEIGSLKSIFEGLSFLDKEDAAEWKTLKALRDDGLVKRCENAMEELGKLFPPFDPAPRSTSKRPTKEKMQRLLDSLSWPSKIDKAKRLLDEIMRYKSTMGMALQGQILPSVLHNAARDLYENGTGDWRALWLHGIPGAGKTVLASHVIEGTLQDCKVRNEQDSGRKRTTCLLADLDEIPVSAWEAYERRTEPNLQQLQDVLSEVVRDFDRVYIGIDALDESQDRRNLLALIETLIIETRFSKIQLFAASREYGDISRKMGSLSQPLSMSNSFVEADIRLYVAAKIKQNAEFRRFPPDLRDEVENKLSAGAKGMFRWVVCQLDILRRLHHQSRIRQQLESLPETLDETYDRIFSFIADEHRELVRHTLQWICFHDFLWKNDALLPAQVLLDSYAMINEAGSQADVSDFLLDLETLKDACGCLVSFSNDENDAKETAKVAHYTVREFLESTRMSTSLNWIKIPNLKDCYGATLTSMFEHGLRSHAPVWRRRVASAKACASDQNCDSTAWPLVQPHLAFRLLDPSSSHSRGFDEDLDGDMSLDRNCSGFWSIFWTNGSQFPLLLMSCFDLAKVFIQNLDRETLMEDFFSLRGRLFDLAYPWVDVKGNIMQLLVSMGELNNHTLQFLHREFKTATKSMYHDLLPTYMTWHIFCTDVEHHDTCCLRELLRNGADPNPAGSQITPLQFATHCRDVLGVTELLKAGANPNDAGCSPRLSEYHITQGLLPMEIIDMQSDIEFGRVAENDRRAKIKQLLLEYGASPVDEPRQRLDDDEENKAGEGFDGENCVYWYREDGEGGVDSEDEDGEDGEGEGEGEDENENSDCPGNGECSLGG</sequence>
<evidence type="ECO:0000313" key="5">
    <source>
        <dbReference type="Proteomes" id="UP001303473"/>
    </source>
</evidence>
<evidence type="ECO:0000256" key="2">
    <source>
        <dbReference type="SAM" id="MobiDB-lite"/>
    </source>
</evidence>
<dbReference type="PANTHER" id="PTHR10039:SF16">
    <property type="entry name" value="GPI INOSITOL-DEACYLASE"/>
    <property type="match status" value="1"/>
</dbReference>
<keyword evidence="5" id="KW-1185">Reference proteome</keyword>
<dbReference type="EMBL" id="MU854048">
    <property type="protein sequence ID" value="KAK3933930.1"/>
    <property type="molecule type" value="Genomic_DNA"/>
</dbReference>